<gene>
    <name evidence="2" type="ORF">H9900_05835</name>
</gene>
<dbReference type="EMBL" id="DXIJ01000122">
    <property type="protein sequence ID" value="HIV86314.1"/>
    <property type="molecule type" value="Genomic_DNA"/>
</dbReference>
<dbReference type="AlphaFoldDB" id="A0A9D1TMM3"/>
<evidence type="ECO:0000313" key="3">
    <source>
        <dbReference type="Proteomes" id="UP000824162"/>
    </source>
</evidence>
<dbReference type="PROSITE" id="PS51257">
    <property type="entry name" value="PROKAR_LIPOPROTEIN"/>
    <property type="match status" value="1"/>
</dbReference>
<reference evidence="2" key="1">
    <citation type="journal article" date="2021" name="PeerJ">
        <title>Extensive microbial diversity within the chicken gut microbiome revealed by metagenomics and culture.</title>
        <authorList>
            <person name="Gilroy R."/>
            <person name="Ravi A."/>
            <person name="Getino M."/>
            <person name="Pursley I."/>
            <person name="Horton D.L."/>
            <person name="Alikhan N.F."/>
            <person name="Baker D."/>
            <person name="Gharbi K."/>
            <person name="Hall N."/>
            <person name="Watson M."/>
            <person name="Adriaenssens E.M."/>
            <person name="Foster-Nyarko E."/>
            <person name="Jarju S."/>
            <person name="Secka A."/>
            <person name="Antonio M."/>
            <person name="Oren A."/>
            <person name="Chaudhuri R.R."/>
            <person name="La Ragione R."/>
            <person name="Hildebrand F."/>
            <person name="Pallen M.J."/>
        </authorList>
    </citation>
    <scope>NUCLEOTIDE SEQUENCE</scope>
    <source>
        <strain evidence="2">5790</strain>
    </source>
</reference>
<evidence type="ECO:0000313" key="2">
    <source>
        <dbReference type="EMBL" id="HIV86314.1"/>
    </source>
</evidence>
<reference evidence="2" key="2">
    <citation type="submission" date="2021-04" db="EMBL/GenBank/DDBJ databases">
        <authorList>
            <person name="Gilroy R."/>
        </authorList>
    </citation>
    <scope>NUCLEOTIDE SEQUENCE</scope>
    <source>
        <strain evidence="2">5790</strain>
    </source>
</reference>
<dbReference type="Proteomes" id="UP000824162">
    <property type="component" value="Unassembled WGS sequence"/>
</dbReference>
<proteinExistence type="predicted"/>
<evidence type="ECO:0000256" key="1">
    <source>
        <dbReference type="SAM" id="SignalP"/>
    </source>
</evidence>
<comment type="caution">
    <text evidence="2">The sequence shown here is derived from an EMBL/GenBank/DDBJ whole genome shotgun (WGS) entry which is preliminary data.</text>
</comment>
<feature type="signal peptide" evidence="1">
    <location>
        <begin position="1"/>
        <end position="20"/>
    </location>
</feature>
<accession>A0A9D1TMM3</accession>
<name>A0A9D1TMM3_9FIRM</name>
<feature type="chain" id="PRO_5039401730" evidence="1">
    <location>
        <begin position="21"/>
        <end position="158"/>
    </location>
</feature>
<organism evidence="2 3">
    <name type="scientific">Candidatus Monoglobus merdigallinarum</name>
    <dbReference type="NCBI Taxonomy" id="2838698"/>
    <lineage>
        <taxon>Bacteria</taxon>
        <taxon>Bacillati</taxon>
        <taxon>Bacillota</taxon>
        <taxon>Clostridia</taxon>
        <taxon>Monoglobales</taxon>
        <taxon>Monoglobaceae</taxon>
        <taxon>Monoglobus</taxon>
    </lineage>
</organism>
<protein>
    <submittedName>
        <fullName evidence="2">Lipocalin family protein</fullName>
    </submittedName>
</protein>
<keyword evidence="1" id="KW-0732">Signal</keyword>
<sequence>MNLKKFIRSGSIIAAAALTAVSMTSCSLLGTKEPEPAPTSAAQVQLTPEEAIIGYWEITSLTDPNGNEVEASDIDLSGTPLESISAAAGMILRQGVTLEFKDDKTVSLSFLSGDYEINSDTLTLSMPELSQSVSLPCTIDGSQMTLSIKSYSISLTKK</sequence>